<dbReference type="InterPro" id="IPR044516">
    <property type="entry name" value="UXS-like"/>
</dbReference>
<keyword evidence="4" id="KW-0456">Lyase</keyword>
<evidence type="ECO:0000256" key="2">
    <source>
        <dbReference type="ARBA" id="ARBA00022793"/>
    </source>
</evidence>
<feature type="domain" description="NAD-dependent epimerase/dehydratase" evidence="5">
    <location>
        <begin position="2"/>
        <end position="172"/>
    </location>
</feature>
<dbReference type="PANTHER" id="PTHR43078">
    <property type="entry name" value="UDP-GLUCURONIC ACID DECARBOXYLASE-RELATED"/>
    <property type="match status" value="1"/>
</dbReference>
<evidence type="ECO:0000313" key="6">
    <source>
        <dbReference type="EMBL" id="MBO8407033.1"/>
    </source>
</evidence>
<evidence type="ECO:0000313" key="7">
    <source>
        <dbReference type="Proteomes" id="UP000721442"/>
    </source>
</evidence>
<dbReference type="GO" id="GO:0048040">
    <property type="term" value="F:UDP-glucuronate decarboxylase activity"/>
    <property type="evidence" value="ECO:0007669"/>
    <property type="project" value="TreeGrafter"/>
</dbReference>
<comment type="caution">
    <text evidence="6">The sequence shown here is derived from an EMBL/GenBank/DDBJ whole genome shotgun (WGS) entry which is preliminary data.</text>
</comment>
<evidence type="ECO:0000256" key="3">
    <source>
        <dbReference type="ARBA" id="ARBA00023027"/>
    </source>
</evidence>
<dbReference type="GO" id="GO:0042732">
    <property type="term" value="P:D-xylose metabolic process"/>
    <property type="evidence" value="ECO:0007669"/>
    <property type="project" value="InterPro"/>
</dbReference>
<evidence type="ECO:0000256" key="4">
    <source>
        <dbReference type="ARBA" id="ARBA00023239"/>
    </source>
</evidence>
<reference evidence="6" key="1">
    <citation type="submission" date="2020-10" db="EMBL/GenBank/DDBJ databases">
        <authorList>
            <person name="Gilroy R."/>
        </authorList>
    </citation>
    <scope>NUCLEOTIDE SEQUENCE</scope>
    <source>
        <strain evidence="6">B1-16210</strain>
    </source>
</reference>
<evidence type="ECO:0000256" key="1">
    <source>
        <dbReference type="ARBA" id="ARBA00001911"/>
    </source>
</evidence>
<organism evidence="6 7">
    <name type="scientific">Candidatus Enterousia excrementavium</name>
    <dbReference type="NCBI Taxonomy" id="2840789"/>
    <lineage>
        <taxon>Bacteria</taxon>
        <taxon>Pseudomonadati</taxon>
        <taxon>Pseudomonadota</taxon>
        <taxon>Alphaproteobacteria</taxon>
        <taxon>Candidatus Enterousia</taxon>
    </lineage>
</organism>
<comment type="cofactor">
    <cofactor evidence="1">
        <name>NAD(+)</name>
        <dbReference type="ChEBI" id="CHEBI:57540"/>
    </cofactor>
</comment>
<dbReference type="InterPro" id="IPR036291">
    <property type="entry name" value="NAD(P)-bd_dom_sf"/>
</dbReference>
<dbReference type="SUPFAM" id="SSF51735">
    <property type="entry name" value="NAD(P)-binding Rossmann-fold domains"/>
    <property type="match status" value="1"/>
</dbReference>
<dbReference type="GO" id="GO:0005737">
    <property type="term" value="C:cytoplasm"/>
    <property type="evidence" value="ECO:0007669"/>
    <property type="project" value="TreeGrafter"/>
</dbReference>
<protein>
    <submittedName>
        <fullName evidence="6">NAD-dependent epimerase/dehydratase family protein</fullName>
    </submittedName>
</protein>
<evidence type="ECO:0000259" key="5">
    <source>
        <dbReference type="Pfam" id="PF01370"/>
    </source>
</evidence>
<dbReference type="InterPro" id="IPR001509">
    <property type="entry name" value="Epimerase_deHydtase"/>
</dbReference>
<accession>A0A940DEB9</accession>
<name>A0A940DEB9_9PROT</name>
<reference evidence="6" key="2">
    <citation type="journal article" date="2021" name="PeerJ">
        <title>Extensive microbial diversity within the chicken gut microbiome revealed by metagenomics and culture.</title>
        <authorList>
            <person name="Gilroy R."/>
            <person name="Ravi A."/>
            <person name="Getino M."/>
            <person name="Pursley I."/>
            <person name="Horton D.L."/>
            <person name="Alikhan N.F."/>
            <person name="Baker D."/>
            <person name="Gharbi K."/>
            <person name="Hall N."/>
            <person name="Watson M."/>
            <person name="Adriaenssens E.M."/>
            <person name="Foster-Nyarko E."/>
            <person name="Jarju S."/>
            <person name="Secka A."/>
            <person name="Antonio M."/>
            <person name="Oren A."/>
            <person name="Chaudhuri R.R."/>
            <person name="La Ragione R."/>
            <person name="Hildebrand F."/>
            <person name="Pallen M.J."/>
        </authorList>
    </citation>
    <scope>NUCLEOTIDE SEQUENCE</scope>
    <source>
        <strain evidence="6">B1-16210</strain>
    </source>
</reference>
<dbReference type="GO" id="GO:0070403">
    <property type="term" value="F:NAD+ binding"/>
    <property type="evidence" value="ECO:0007669"/>
    <property type="project" value="InterPro"/>
</dbReference>
<proteinExistence type="predicted"/>
<dbReference type="Pfam" id="PF01370">
    <property type="entry name" value="Epimerase"/>
    <property type="match status" value="1"/>
</dbReference>
<dbReference type="Proteomes" id="UP000721442">
    <property type="component" value="Unassembled WGS sequence"/>
</dbReference>
<sequence>MIHAASPAHPDAFVINPVGVMRTNLIGTISLLNSMIGCAGGRFLFLSSGEVYGNNVGNIPFVETDAGSVNCTAVRACYPEAKRASETLCFAYNKQYGLHVNIARLCFVYGPTITAESTRADAQFLRFVLDGENIILHTAGTQRRTWCYVADAVAGILQILLSAKSGEVYNVAHENSVATIFEYATMLANIAGVRVCVEENVSVGGNSILDGTKLIKLGWAPQYDLETGLQHSYFIKKSP</sequence>
<gene>
    <name evidence="6" type="ORF">IAC77_01060</name>
</gene>
<dbReference type="Gene3D" id="3.40.50.720">
    <property type="entry name" value="NAD(P)-binding Rossmann-like Domain"/>
    <property type="match status" value="1"/>
</dbReference>
<keyword evidence="3" id="KW-0520">NAD</keyword>
<dbReference type="PANTHER" id="PTHR43078:SF7">
    <property type="entry name" value="UDP-GLUCURONATE DECARBOXYLASE"/>
    <property type="match status" value="1"/>
</dbReference>
<dbReference type="EMBL" id="JADINE010000016">
    <property type="protein sequence ID" value="MBO8407033.1"/>
    <property type="molecule type" value="Genomic_DNA"/>
</dbReference>
<dbReference type="AlphaFoldDB" id="A0A940DEB9"/>
<keyword evidence="2" id="KW-0210">Decarboxylase</keyword>